<dbReference type="Proteomes" id="UP000554482">
    <property type="component" value="Unassembled WGS sequence"/>
</dbReference>
<gene>
    <name evidence="1" type="ORF">FRX31_034074</name>
</gene>
<protein>
    <submittedName>
        <fullName evidence="1">Uncharacterized protein</fullName>
    </submittedName>
</protein>
<name>A0A7J6UUU8_THATH</name>
<evidence type="ECO:0000313" key="1">
    <source>
        <dbReference type="EMBL" id="KAF5176339.1"/>
    </source>
</evidence>
<evidence type="ECO:0000313" key="2">
    <source>
        <dbReference type="Proteomes" id="UP000554482"/>
    </source>
</evidence>
<comment type="caution">
    <text evidence="1">The sequence shown here is derived from an EMBL/GenBank/DDBJ whole genome shotgun (WGS) entry which is preliminary data.</text>
</comment>
<dbReference type="EMBL" id="JABWDY010042868">
    <property type="protein sequence ID" value="KAF5176339.1"/>
    <property type="molecule type" value="Genomic_DNA"/>
</dbReference>
<keyword evidence="2" id="KW-1185">Reference proteome</keyword>
<reference evidence="1 2" key="1">
    <citation type="submission" date="2020-06" db="EMBL/GenBank/DDBJ databases">
        <title>Transcriptomic and genomic resources for Thalictrum thalictroides and T. hernandezii: Facilitating candidate gene discovery in an emerging model plant lineage.</title>
        <authorList>
            <person name="Arias T."/>
            <person name="Riano-Pachon D.M."/>
            <person name="Di Stilio V.S."/>
        </authorList>
    </citation>
    <scope>NUCLEOTIDE SEQUENCE [LARGE SCALE GENOMIC DNA]</scope>
    <source>
        <strain evidence="2">cv. WT478/WT964</strain>
        <tissue evidence="1">Leaves</tissue>
    </source>
</reference>
<sequence length="122" mass="14172">MGNNVPPERIAYRMGLQTADFFRALRNELVTSTNHIQIIRGEIIGLYCIPEHVRRANDNMIVPFRPNILERVMTHFYEFVCAVVRRPNNNRLICVELGILLERLITGRVHAHTHPIETISEE</sequence>
<dbReference type="OrthoDB" id="10368255at2759"/>
<accession>A0A7J6UUU8</accession>
<proteinExistence type="predicted"/>
<dbReference type="AlphaFoldDB" id="A0A7J6UUU8"/>
<organism evidence="1 2">
    <name type="scientific">Thalictrum thalictroides</name>
    <name type="common">Rue-anemone</name>
    <name type="synonym">Anemone thalictroides</name>
    <dbReference type="NCBI Taxonomy" id="46969"/>
    <lineage>
        <taxon>Eukaryota</taxon>
        <taxon>Viridiplantae</taxon>
        <taxon>Streptophyta</taxon>
        <taxon>Embryophyta</taxon>
        <taxon>Tracheophyta</taxon>
        <taxon>Spermatophyta</taxon>
        <taxon>Magnoliopsida</taxon>
        <taxon>Ranunculales</taxon>
        <taxon>Ranunculaceae</taxon>
        <taxon>Thalictroideae</taxon>
        <taxon>Thalictrum</taxon>
    </lineage>
</organism>